<accession>A0A2A3YIN1</accession>
<evidence type="ECO:0000259" key="1">
    <source>
        <dbReference type="PROSITE" id="PS51819"/>
    </source>
</evidence>
<dbReference type="Proteomes" id="UP000218598">
    <property type="component" value="Unassembled WGS sequence"/>
</dbReference>
<feature type="domain" description="VOC" evidence="1">
    <location>
        <begin position="156"/>
        <end position="280"/>
    </location>
</feature>
<dbReference type="Gene3D" id="3.10.180.10">
    <property type="entry name" value="2,3-Dihydroxybiphenyl 1,2-Dioxygenase, domain 1"/>
    <property type="match status" value="2"/>
</dbReference>
<dbReference type="InterPro" id="IPR029068">
    <property type="entry name" value="Glyas_Bleomycin-R_OHBP_Dase"/>
</dbReference>
<evidence type="ECO:0000313" key="2">
    <source>
        <dbReference type="EMBL" id="PCC39612.1"/>
    </source>
</evidence>
<comment type="caution">
    <text evidence="2">The sequence shown here is derived from an EMBL/GenBank/DDBJ whole genome shotgun (WGS) entry which is preliminary data.</text>
</comment>
<sequence>MADRTGPGTTHDEPERTSPQAIAFTVFPLRFSADPAALIAFLRTLGMTPLITTEGDGFADLVAGGGGRVMVHGAGAASATAAPAGETQLSTAVRSAGAAAEHLRAAGLEVTVWDESYGHQGNLTGPHGEAIGINEDQADPYGYVLHDGSEADPRLSVTAVRASAEGPERDRDIEIFAALGFVPVDGGNHGYRALASPGHGSIGLHEPSSGMVACRPGGDPGHPDLQVSLVRLGFETSEDLDELAARLSHAGYPAHVVTDEGERRLHVTDPDGQVVEVHPRSAR</sequence>
<dbReference type="PROSITE" id="PS51819">
    <property type="entry name" value="VOC"/>
    <property type="match status" value="1"/>
</dbReference>
<dbReference type="InterPro" id="IPR037523">
    <property type="entry name" value="VOC_core"/>
</dbReference>
<keyword evidence="3" id="KW-1185">Reference proteome</keyword>
<proteinExistence type="predicted"/>
<dbReference type="RefSeq" id="WP_096196947.1">
    <property type="nucleotide sequence ID" value="NZ_BAAAIQ010000033.1"/>
</dbReference>
<organism evidence="2 3">
    <name type="scientific">Brachybacterium alimentarium</name>
    <dbReference type="NCBI Taxonomy" id="47845"/>
    <lineage>
        <taxon>Bacteria</taxon>
        <taxon>Bacillati</taxon>
        <taxon>Actinomycetota</taxon>
        <taxon>Actinomycetes</taxon>
        <taxon>Micrococcales</taxon>
        <taxon>Dermabacteraceae</taxon>
        <taxon>Brachybacterium</taxon>
    </lineage>
</organism>
<dbReference type="EMBL" id="NRGR01000013">
    <property type="protein sequence ID" value="PCC39612.1"/>
    <property type="molecule type" value="Genomic_DNA"/>
</dbReference>
<protein>
    <recommendedName>
        <fullName evidence="1">VOC domain-containing protein</fullName>
    </recommendedName>
</protein>
<dbReference type="SUPFAM" id="SSF54593">
    <property type="entry name" value="Glyoxalase/Bleomycin resistance protein/Dihydroxybiphenyl dioxygenase"/>
    <property type="match status" value="2"/>
</dbReference>
<dbReference type="AlphaFoldDB" id="A0A2A3YIN1"/>
<evidence type="ECO:0000313" key="3">
    <source>
        <dbReference type="Proteomes" id="UP000218598"/>
    </source>
</evidence>
<name>A0A2A3YIN1_9MICO</name>
<dbReference type="OrthoDB" id="3296095at2"/>
<reference evidence="2 3" key="1">
    <citation type="journal article" date="2017" name="Elife">
        <title>Extensive horizontal gene transfer in cheese-associated bacteria.</title>
        <authorList>
            <person name="Bonham K.S."/>
            <person name="Wolfe B.E."/>
            <person name="Dutton R.J."/>
        </authorList>
    </citation>
    <scope>NUCLEOTIDE SEQUENCE [LARGE SCALE GENOMIC DNA]</scope>
    <source>
        <strain evidence="2 3">341_9</strain>
    </source>
</reference>
<gene>
    <name evidence="2" type="ORF">CIK66_07810</name>
</gene>